<organism evidence="2">
    <name type="scientific">anaerobic digester metagenome</name>
    <dbReference type="NCBI Taxonomy" id="1263854"/>
    <lineage>
        <taxon>unclassified sequences</taxon>
        <taxon>metagenomes</taxon>
        <taxon>ecological metagenomes</taxon>
    </lineage>
</organism>
<evidence type="ECO:0000259" key="1">
    <source>
        <dbReference type="PROSITE" id="PS51379"/>
    </source>
</evidence>
<name>A0A485M943_9ZZZZ</name>
<gene>
    <name evidence="2" type="ORF">SCFA_800004</name>
</gene>
<dbReference type="PANTHER" id="PTHR42827">
    <property type="entry name" value="IRON-SULFUR CLUSTER-BINDING PROTEIN-RELATED"/>
    <property type="match status" value="1"/>
</dbReference>
<dbReference type="PROSITE" id="PS51379">
    <property type="entry name" value="4FE4S_FER_2"/>
    <property type="match status" value="1"/>
</dbReference>
<proteinExistence type="predicted"/>
<dbReference type="AlphaFoldDB" id="A0A485M943"/>
<reference evidence="2" key="1">
    <citation type="submission" date="2019-03" db="EMBL/GenBank/DDBJ databases">
        <authorList>
            <person name="Hao L."/>
        </authorList>
    </citation>
    <scope>NUCLEOTIDE SEQUENCE</scope>
</reference>
<accession>A0A485M943</accession>
<dbReference type="InterPro" id="IPR017896">
    <property type="entry name" value="4Fe4S_Fe-S-bd"/>
</dbReference>
<sequence length="292" mass="32529">MTEKLKNFADQLKNAITGFVSTSPENYCELYQGPYFDAPLIGFARGDDPIFDEVKEQVGPLSWTPCEALEGSLPPGKLQKKIKLEDISVVSWVLPIHSLVRTTNRREKTQPSPEWSYTRNYGEVFNNSLKKFVTGWLEARGCPAVAPSLLPGFKIIKDPVRRNFTSTWSERHIAYACGLGTFSLNDGLITARGIAHRLGSVVVNTKLPRAERPYSEHMDYCLASRGCTACIRRCPVNALNSGGHDKELCNIMNYSGEEAARRRERLGFEQTGCGLCQVGVPCEDRIPARKSP</sequence>
<protein>
    <recommendedName>
        <fullName evidence="1">4Fe-4S ferredoxin-type domain-containing protein</fullName>
    </recommendedName>
</protein>
<dbReference type="PANTHER" id="PTHR42827:SF1">
    <property type="entry name" value="IRON-SULFUR CLUSTER-BINDING PROTEIN"/>
    <property type="match status" value="1"/>
</dbReference>
<feature type="domain" description="4Fe-4S ferredoxin-type" evidence="1">
    <location>
        <begin position="211"/>
        <end position="244"/>
    </location>
</feature>
<evidence type="ECO:0000313" key="2">
    <source>
        <dbReference type="EMBL" id="VFU19414.1"/>
    </source>
</evidence>
<dbReference type="EMBL" id="CAADRN010000384">
    <property type="protein sequence ID" value="VFU19414.1"/>
    <property type="molecule type" value="Genomic_DNA"/>
</dbReference>